<keyword evidence="11" id="KW-1185">Reference proteome</keyword>
<dbReference type="AlphaFoldDB" id="A0A9P0KCW0"/>
<dbReference type="GO" id="GO:0008270">
    <property type="term" value="F:zinc ion binding"/>
    <property type="evidence" value="ECO:0007669"/>
    <property type="project" value="UniProtKB-UniRule"/>
</dbReference>
<comment type="similarity">
    <text evidence="2 8">Belongs to the alpha-carbonic anhydrase family.</text>
</comment>
<gene>
    <name evidence="10" type="ORF">ACAOBT_LOCUS10230</name>
</gene>
<dbReference type="Gene3D" id="3.10.200.10">
    <property type="entry name" value="Alpha carbonic anhydrase"/>
    <property type="match status" value="1"/>
</dbReference>
<accession>A0A9P0KCW0</accession>
<reference evidence="10" key="1">
    <citation type="submission" date="2022-03" db="EMBL/GenBank/DDBJ databases">
        <authorList>
            <person name="Sayadi A."/>
        </authorList>
    </citation>
    <scope>NUCLEOTIDE SEQUENCE</scope>
</reference>
<dbReference type="EMBL" id="CAKOFQ010006802">
    <property type="protein sequence ID" value="CAH1972843.1"/>
    <property type="molecule type" value="Genomic_DNA"/>
</dbReference>
<dbReference type="GO" id="GO:0005737">
    <property type="term" value="C:cytoplasm"/>
    <property type="evidence" value="ECO:0007669"/>
    <property type="project" value="TreeGrafter"/>
</dbReference>
<dbReference type="InterPro" id="IPR018338">
    <property type="entry name" value="Carbonic_anhydrase_a-class_CS"/>
</dbReference>
<dbReference type="PANTHER" id="PTHR18952:SF141">
    <property type="entry name" value="CARBONIC ANHYDRASE"/>
    <property type="match status" value="1"/>
</dbReference>
<evidence type="ECO:0000256" key="1">
    <source>
        <dbReference type="ARBA" id="ARBA00001947"/>
    </source>
</evidence>
<proteinExistence type="inferred from homology"/>
<evidence type="ECO:0000256" key="7">
    <source>
        <dbReference type="ARBA" id="ARBA00048348"/>
    </source>
</evidence>
<feature type="domain" description="Alpha-carbonic anhydrase" evidence="9">
    <location>
        <begin position="1"/>
        <end position="176"/>
    </location>
</feature>
<protein>
    <recommendedName>
        <fullName evidence="3 8">Carbonic anhydrase</fullName>
        <ecNumber evidence="3 8">4.2.1.1</ecNumber>
    </recommendedName>
</protein>
<comment type="function">
    <text evidence="8">Reversible hydration of carbon dioxide.</text>
</comment>
<dbReference type="OrthoDB" id="429145at2759"/>
<dbReference type="InterPro" id="IPR001148">
    <property type="entry name" value="CA_dom"/>
</dbReference>
<comment type="cofactor">
    <cofactor evidence="1 8">
        <name>Zn(2+)</name>
        <dbReference type="ChEBI" id="CHEBI:29105"/>
    </cofactor>
</comment>
<name>A0A9P0KCW0_ACAOB</name>
<dbReference type="PROSITE" id="PS00162">
    <property type="entry name" value="ALPHA_CA_1"/>
    <property type="match status" value="1"/>
</dbReference>
<dbReference type="CDD" id="cd00326">
    <property type="entry name" value="alpha_CA"/>
    <property type="match status" value="1"/>
</dbReference>
<evidence type="ECO:0000256" key="8">
    <source>
        <dbReference type="RuleBase" id="RU367011"/>
    </source>
</evidence>
<dbReference type="Proteomes" id="UP001152888">
    <property type="component" value="Unassembled WGS sequence"/>
</dbReference>
<dbReference type="InterPro" id="IPR036398">
    <property type="entry name" value="CA_dom_sf"/>
</dbReference>
<dbReference type="SUPFAM" id="SSF51069">
    <property type="entry name" value="Carbonic anhydrase"/>
    <property type="match status" value="1"/>
</dbReference>
<evidence type="ECO:0000313" key="11">
    <source>
        <dbReference type="Proteomes" id="UP001152888"/>
    </source>
</evidence>
<evidence type="ECO:0000256" key="2">
    <source>
        <dbReference type="ARBA" id="ARBA00010718"/>
    </source>
</evidence>
<dbReference type="PROSITE" id="PS51144">
    <property type="entry name" value="ALPHA_CA_2"/>
    <property type="match status" value="1"/>
</dbReference>
<dbReference type="EC" id="4.2.1.1" evidence="3 8"/>
<comment type="catalytic activity">
    <reaction evidence="7 8">
        <text>hydrogencarbonate + H(+) = CO2 + H2O</text>
        <dbReference type="Rhea" id="RHEA:10748"/>
        <dbReference type="ChEBI" id="CHEBI:15377"/>
        <dbReference type="ChEBI" id="CHEBI:15378"/>
        <dbReference type="ChEBI" id="CHEBI:16526"/>
        <dbReference type="ChEBI" id="CHEBI:17544"/>
        <dbReference type="EC" id="4.2.1.1"/>
    </reaction>
</comment>
<evidence type="ECO:0000256" key="4">
    <source>
        <dbReference type="ARBA" id="ARBA00022723"/>
    </source>
</evidence>
<evidence type="ECO:0000256" key="3">
    <source>
        <dbReference type="ARBA" id="ARBA00012925"/>
    </source>
</evidence>
<keyword evidence="4 8" id="KW-0479">Metal-binding</keyword>
<evidence type="ECO:0000259" key="9">
    <source>
        <dbReference type="PROSITE" id="PS51144"/>
    </source>
</evidence>
<keyword evidence="6 8" id="KW-0456">Lyase</keyword>
<feature type="non-terminal residue" evidence="10">
    <location>
        <position position="206"/>
    </location>
</feature>
<dbReference type="PANTHER" id="PTHR18952">
    <property type="entry name" value="CARBONIC ANHYDRASE"/>
    <property type="match status" value="1"/>
</dbReference>
<keyword evidence="5 8" id="KW-0862">Zinc</keyword>
<dbReference type="SMART" id="SM01057">
    <property type="entry name" value="Carb_anhydrase"/>
    <property type="match status" value="1"/>
</dbReference>
<evidence type="ECO:0000256" key="5">
    <source>
        <dbReference type="ARBA" id="ARBA00022833"/>
    </source>
</evidence>
<sequence length="206" mass="23620">GPLTDQYTLLQFHGHWGDNKTKGSEHAIDGKKYDGEIHFVHVNNRYCSTQKGIINNDGLCVLGVFLKLGSKGHPEIAKLVEVMEKCEAKGAEAKLERNVDISNLIPLHGSYYTYPGSLTTPPCSECTTWIVFDDPIEVSESQLDAFRSMKGPSGEIIVNNFRPLMPLEDREVRYEHREFKNIEMENYHHSTQRTRQLFTKQKLYKF</sequence>
<dbReference type="Pfam" id="PF00194">
    <property type="entry name" value="Carb_anhydrase"/>
    <property type="match status" value="1"/>
</dbReference>
<dbReference type="InterPro" id="IPR023561">
    <property type="entry name" value="Carbonic_anhydrase_a-class"/>
</dbReference>
<organism evidence="10 11">
    <name type="scientific">Acanthoscelides obtectus</name>
    <name type="common">Bean weevil</name>
    <name type="synonym">Bruchus obtectus</name>
    <dbReference type="NCBI Taxonomy" id="200917"/>
    <lineage>
        <taxon>Eukaryota</taxon>
        <taxon>Metazoa</taxon>
        <taxon>Ecdysozoa</taxon>
        <taxon>Arthropoda</taxon>
        <taxon>Hexapoda</taxon>
        <taxon>Insecta</taxon>
        <taxon>Pterygota</taxon>
        <taxon>Neoptera</taxon>
        <taxon>Endopterygota</taxon>
        <taxon>Coleoptera</taxon>
        <taxon>Polyphaga</taxon>
        <taxon>Cucujiformia</taxon>
        <taxon>Chrysomeloidea</taxon>
        <taxon>Chrysomelidae</taxon>
        <taxon>Bruchinae</taxon>
        <taxon>Bruchini</taxon>
        <taxon>Acanthoscelides</taxon>
    </lineage>
</organism>
<comment type="caution">
    <text evidence="10">The sequence shown here is derived from an EMBL/GenBank/DDBJ whole genome shotgun (WGS) entry which is preliminary data.</text>
</comment>
<evidence type="ECO:0000313" key="10">
    <source>
        <dbReference type="EMBL" id="CAH1972843.1"/>
    </source>
</evidence>
<dbReference type="GO" id="GO:0004089">
    <property type="term" value="F:carbonate dehydratase activity"/>
    <property type="evidence" value="ECO:0007669"/>
    <property type="project" value="UniProtKB-UniRule"/>
</dbReference>
<evidence type="ECO:0000256" key="6">
    <source>
        <dbReference type="ARBA" id="ARBA00023239"/>
    </source>
</evidence>